<dbReference type="SUPFAM" id="SSF56784">
    <property type="entry name" value="HAD-like"/>
    <property type="match status" value="1"/>
</dbReference>
<sequence length="233" mass="24819">MRLVLFDCDGTLADSFGLICETMRRCFVSAGLPEPELAATQGIIGLSLDRAIHQLAPTLTLADLPGLVELYRQEFHKIRAEGTFPERLFPGIEPLLRRLALRDDLLLGMVTGKSRRGVRLVVDAHGLEGIFPVVRTADDCPSKPHPAMVLECCAEMGVNPSATIVVGDAVFDMQMARAAGADALGVSWGAQDPATLLASGATTVASTVGDLADRLDAWMARDPEAVPLVSQSV</sequence>
<dbReference type="InterPro" id="IPR050155">
    <property type="entry name" value="HAD-like_hydrolase_sf"/>
</dbReference>
<accession>A0A7W6H855</accession>
<name>A0A7W6H855_9HYPH</name>
<dbReference type="PANTHER" id="PTHR43434:SF24">
    <property type="entry name" value="HYDROLASE-RELATED"/>
    <property type="match status" value="1"/>
</dbReference>
<dbReference type="GO" id="GO:0005829">
    <property type="term" value="C:cytosol"/>
    <property type="evidence" value="ECO:0007669"/>
    <property type="project" value="TreeGrafter"/>
</dbReference>
<dbReference type="GO" id="GO:0008967">
    <property type="term" value="F:phosphoglycolate phosphatase activity"/>
    <property type="evidence" value="ECO:0007669"/>
    <property type="project" value="UniProtKB-EC"/>
</dbReference>
<dbReference type="AlphaFoldDB" id="A0A7W6H855"/>
<dbReference type="PANTHER" id="PTHR43434">
    <property type="entry name" value="PHOSPHOGLYCOLATE PHOSPHATASE"/>
    <property type="match status" value="1"/>
</dbReference>
<keyword evidence="2" id="KW-1185">Reference proteome</keyword>
<dbReference type="Gene3D" id="1.10.150.240">
    <property type="entry name" value="Putative phosphatase, domain 2"/>
    <property type="match status" value="1"/>
</dbReference>
<reference evidence="1 2" key="1">
    <citation type="submission" date="2020-08" db="EMBL/GenBank/DDBJ databases">
        <title>Genomic Encyclopedia of Type Strains, Phase IV (KMG-IV): sequencing the most valuable type-strain genomes for metagenomic binning, comparative biology and taxonomic classification.</title>
        <authorList>
            <person name="Goeker M."/>
        </authorList>
    </citation>
    <scope>NUCLEOTIDE SEQUENCE [LARGE SCALE GENOMIC DNA]</scope>
    <source>
        <strain evidence="1 2">DSM 102238</strain>
    </source>
</reference>
<dbReference type="InterPro" id="IPR023214">
    <property type="entry name" value="HAD_sf"/>
</dbReference>
<dbReference type="Pfam" id="PF13419">
    <property type="entry name" value="HAD_2"/>
    <property type="match status" value="1"/>
</dbReference>
<dbReference type="InterPro" id="IPR041492">
    <property type="entry name" value="HAD_2"/>
</dbReference>
<dbReference type="EC" id="3.1.3.18" evidence="1"/>
<protein>
    <submittedName>
        <fullName evidence="1">Phosphoglycolate phosphatase</fullName>
        <ecNumber evidence="1">3.1.3.18</ecNumber>
    </submittedName>
</protein>
<dbReference type="Gene3D" id="3.40.50.1000">
    <property type="entry name" value="HAD superfamily/HAD-like"/>
    <property type="match status" value="1"/>
</dbReference>
<keyword evidence="1" id="KW-0378">Hydrolase</keyword>
<gene>
    <name evidence="1" type="ORF">GGR04_004262</name>
</gene>
<dbReference type="SFLD" id="SFLDS00003">
    <property type="entry name" value="Haloacid_Dehalogenase"/>
    <property type="match status" value="1"/>
</dbReference>
<dbReference type="NCBIfam" id="TIGR01549">
    <property type="entry name" value="HAD-SF-IA-v1"/>
    <property type="match status" value="1"/>
</dbReference>
<evidence type="ECO:0000313" key="2">
    <source>
        <dbReference type="Proteomes" id="UP000542776"/>
    </source>
</evidence>
<dbReference type="InterPro" id="IPR023198">
    <property type="entry name" value="PGP-like_dom2"/>
</dbReference>
<dbReference type="GO" id="GO:0006281">
    <property type="term" value="P:DNA repair"/>
    <property type="evidence" value="ECO:0007669"/>
    <property type="project" value="TreeGrafter"/>
</dbReference>
<dbReference type="SFLD" id="SFLDG01129">
    <property type="entry name" value="C1.5:_HAD__Beta-PGM__Phosphata"/>
    <property type="match status" value="1"/>
</dbReference>
<dbReference type="SFLD" id="SFLDG01135">
    <property type="entry name" value="C1.5.6:_HAD__Beta-PGM__Phospha"/>
    <property type="match status" value="1"/>
</dbReference>
<evidence type="ECO:0000313" key="1">
    <source>
        <dbReference type="EMBL" id="MBB4000385.1"/>
    </source>
</evidence>
<proteinExistence type="predicted"/>
<dbReference type="RefSeq" id="WP_183202177.1">
    <property type="nucleotide sequence ID" value="NZ_JACIEK010000019.1"/>
</dbReference>
<organism evidence="1 2">
    <name type="scientific">Aureimonas pseudogalii</name>
    <dbReference type="NCBI Taxonomy" id="1744844"/>
    <lineage>
        <taxon>Bacteria</taxon>
        <taxon>Pseudomonadati</taxon>
        <taxon>Pseudomonadota</taxon>
        <taxon>Alphaproteobacteria</taxon>
        <taxon>Hyphomicrobiales</taxon>
        <taxon>Aurantimonadaceae</taxon>
        <taxon>Aureimonas</taxon>
    </lineage>
</organism>
<comment type="caution">
    <text evidence="1">The sequence shown here is derived from an EMBL/GenBank/DDBJ whole genome shotgun (WGS) entry which is preliminary data.</text>
</comment>
<dbReference type="InterPro" id="IPR036412">
    <property type="entry name" value="HAD-like_sf"/>
</dbReference>
<dbReference type="InterPro" id="IPR006439">
    <property type="entry name" value="HAD-SF_hydro_IA"/>
</dbReference>
<dbReference type="EMBL" id="JACIEK010000019">
    <property type="protein sequence ID" value="MBB4000385.1"/>
    <property type="molecule type" value="Genomic_DNA"/>
</dbReference>
<dbReference type="Proteomes" id="UP000542776">
    <property type="component" value="Unassembled WGS sequence"/>
</dbReference>